<evidence type="ECO:0000313" key="1">
    <source>
        <dbReference type="EMBL" id="GGK79277.1"/>
    </source>
</evidence>
<dbReference type="AlphaFoldDB" id="A0A830F640"/>
<dbReference type="Proteomes" id="UP000614221">
    <property type="component" value="Unassembled WGS sequence"/>
</dbReference>
<reference evidence="1" key="1">
    <citation type="journal article" date="2014" name="Int. J. Syst. Evol. Microbiol.">
        <title>Complete genome sequence of Corynebacterium casei LMG S-19264T (=DSM 44701T), isolated from a smear-ripened cheese.</title>
        <authorList>
            <consortium name="US DOE Joint Genome Institute (JGI-PGF)"/>
            <person name="Walter F."/>
            <person name="Albersmeier A."/>
            <person name="Kalinowski J."/>
            <person name="Ruckert C."/>
        </authorList>
    </citation>
    <scope>NUCLEOTIDE SEQUENCE</scope>
    <source>
        <strain evidence="1">JCM 19018</strain>
    </source>
</reference>
<gene>
    <name evidence="1" type="ORF">GCM10009067_34450</name>
</gene>
<protein>
    <submittedName>
        <fullName evidence="1">Uncharacterized protein</fullName>
    </submittedName>
</protein>
<accession>A0A830F640</accession>
<sequence length="74" mass="8326">METVSTSSNALQNVASVNELLNAAATETVPLFEHLDFEFLLEYDVFAPASRGRTRVHGPPDLFYGFLHCYYENV</sequence>
<evidence type="ECO:0000313" key="2">
    <source>
        <dbReference type="Proteomes" id="UP000614221"/>
    </source>
</evidence>
<name>A0A830F640_9EURY</name>
<organism evidence="1 2">
    <name type="scientific">Haloarcula sebkhae</name>
    <dbReference type="NCBI Taxonomy" id="932660"/>
    <lineage>
        <taxon>Archaea</taxon>
        <taxon>Methanobacteriati</taxon>
        <taxon>Methanobacteriota</taxon>
        <taxon>Stenosarchaea group</taxon>
        <taxon>Halobacteria</taxon>
        <taxon>Halobacteriales</taxon>
        <taxon>Haloarculaceae</taxon>
        <taxon>Haloarcula</taxon>
    </lineage>
</organism>
<proteinExistence type="predicted"/>
<comment type="caution">
    <text evidence="1">The sequence shown here is derived from an EMBL/GenBank/DDBJ whole genome shotgun (WGS) entry which is preliminary data.</text>
</comment>
<reference evidence="1" key="2">
    <citation type="submission" date="2020-09" db="EMBL/GenBank/DDBJ databases">
        <authorList>
            <person name="Sun Q."/>
            <person name="Ohkuma M."/>
        </authorList>
    </citation>
    <scope>NUCLEOTIDE SEQUENCE</scope>
    <source>
        <strain evidence="1">JCM 19018</strain>
    </source>
</reference>
<dbReference type="EMBL" id="BMPD01000007">
    <property type="protein sequence ID" value="GGK79277.1"/>
    <property type="molecule type" value="Genomic_DNA"/>
</dbReference>